<keyword evidence="32" id="KW-1185">Reference proteome</keyword>
<dbReference type="GO" id="GO:0004714">
    <property type="term" value="F:transmembrane receptor protein tyrosine kinase activity"/>
    <property type="evidence" value="ECO:0007669"/>
    <property type="project" value="UniProtKB-EC"/>
</dbReference>
<evidence type="ECO:0000256" key="6">
    <source>
        <dbReference type="ARBA" id="ARBA00022692"/>
    </source>
</evidence>
<dbReference type="Pfam" id="PF07714">
    <property type="entry name" value="PK_Tyr_Ser-Thr"/>
    <property type="match status" value="1"/>
</dbReference>
<organism evidence="31 32">
    <name type="scientific">Astyanax mexicanus</name>
    <name type="common">Blind cave fish</name>
    <name type="synonym">Astyanax fasciatus mexicanus</name>
    <dbReference type="NCBI Taxonomy" id="7994"/>
    <lineage>
        <taxon>Eukaryota</taxon>
        <taxon>Metazoa</taxon>
        <taxon>Chordata</taxon>
        <taxon>Craniata</taxon>
        <taxon>Vertebrata</taxon>
        <taxon>Euteleostomi</taxon>
        <taxon>Actinopterygii</taxon>
        <taxon>Neopterygii</taxon>
        <taxon>Teleostei</taxon>
        <taxon>Ostariophysi</taxon>
        <taxon>Characiformes</taxon>
        <taxon>Characoidei</taxon>
        <taxon>Acestrorhamphidae</taxon>
        <taxon>Acestrorhamphinae</taxon>
        <taxon>Astyanax</taxon>
    </lineage>
</organism>
<keyword evidence="12 27" id="KW-1133">Transmembrane helix</keyword>
<evidence type="ECO:0000256" key="11">
    <source>
        <dbReference type="ARBA" id="ARBA00022840"/>
    </source>
</evidence>
<dbReference type="PIRSF" id="PIRSF000615">
    <property type="entry name" value="TyrPK_CSF1-R"/>
    <property type="match status" value="1"/>
</dbReference>
<keyword evidence="7 28" id="KW-0732">Signal</keyword>
<dbReference type="PROSITE" id="PS00107">
    <property type="entry name" value="PROTEIN_KINASE_ATP"/>
    <property type="match status" value="1"/>
</dbReference>
<dbReference type="eggNOG" id="KOG0200">
    <property type="taxonomic scope" value="Eukaryota"/>
</dbReference>
<feature type="binding site" evidence="21 24">
    <location>
        <position position="608"/>
    </location>
    <ligand>
        <name>ATP</name>
        <dbReference type="ChEBI" id="CHEBI:30616"/>
    </ligand>
</feature>
<evidence type="ECO:0000256" key="19">
    <source>
        <dbReference type="ARBA" id="ARBA00051243"/>
    </source>
</evidence>
<comment type="catalytic activity">
    <reaction evidence="19">
        <text>L-tyrosyl-[protein] + ATP = O-phospho-L-tyrosyl-[protein] + ADP + H(+)</text>
        <dbReference type="Rhea" id="RHEA:10596"/>
        <dbReference type="Rhea" id="RHEA-COMP:10136"/>
        <dbReference type="Rhea" id="RHEA-COMP:20101"/>
        <dbReference type="ChEBI" id="CHEBI:15378"/>
        <dbReference type="ChEBI" id="CHEBI:30616"/>
        <dbReference type="ChEBI" id="CHEBI:46858"/>
        <dbReference type="ChEBI" id="CHEBI:61978"/>
        <dbReference type="ChEBI" id="CHEBI:456216"/>
        <dbReference type="EC" id="2.7.10.1"/>
    </reaction>
</comment>
<dbReference type="STRING" id="7994.ENSAMXP00000014803"/>
<feature type="active site" description="Proton acceptor" evidence="20">
    <location>
        <position position="775"/>
    </location>
</feature>
<feature type="region of interest" description="Disordered" evidence="26">
    <location>
        <begin position="948"/>
        <end position="983"/>
    </location>
</feature>
<proteinExistence type="inferred from homology"/>
<dbReference type="InterPro" id="IPR003598">
    <property type="entry name" value="Ig_sub2"/>
</dbReference>
<dbReference type="GO" id="GO:0007169">
    <property type="term" value="P:cell surface receptor protein tyrosine kinase signaling pathway"/>
    <property type="evidence" value="ECO:0007669"/>
    <property type="project" value="InterPro"/>
</dbReference>
<evidence type="ECO:0000256" key="13">
    <source>
        <dbReference type="ARBA" id="ARBA00023136"/>
    </source>
</evidence>
<dbReference type="GO" id="GO:0030183">
    <property type="term" value="P:B cell differentiation"/>
    <property type="evidence" value="ECO:0007669"/>
    <property type="project" value="TreeGrafter"/>
</dbReference>
<dbReference type="InterPro" id="IPR001245">
    <property type="entry name" value="Ser-Thr/Tyr_kinase_cat_dom"/>
</dbReference>
<evidence type="ECO:0000256" key="21">
    <source>
        <dbReference type="PIRSR" id="PIRSR000615-2"/>
    </source>
</evidence>
<feature type="domain" description="Ig-like" evidence="30">
    <location>
        <begin position="227"/>
        <end position="306"/>
    </location>
</feature>
<feature type="binding site" evidence="21">
    <location>
        <position position="779"/>
    </location>
    <ligand>
        <name>ATP</name>
        <dbReference type="ChEBI" id="CHEBI:30616"/>
    </ligand>
</feature>
<name>W5L4P1_ASTMX</name>
<feature type="signal peptide" evidence="28">
    <location>
        <begin position="1"/>
        <end position="20"/>
    </location>
</feature>
<dbReference type="HOGENOM" id="CLU_000288_49_0_1"/>
<dbReference type="PANTHER" id="PTHR24416:SF356">
    <property type="entry name" value="RECEPTOR-TYPE TYROSINE-PROTEIN KINASE FLT3"/>
    <property type="match status" value="1"/>
</dbReference>
<evidence type="ECO:0000256" key="10">
    <source>
        <dbReference type="ARBA" id="ARBA00022777"/>
    </source>
</evidence>
<dbReference type="SMART" id="SM00219">
    <property type="entry name" value="TyrKc"/>
    <property type="match status" value="1"/>
</dbReference>
<dbReference type="EC" id="2.7.10.1" evidence="2"/>
<dbReference type="GO" id="GO:0019221">
    <property type="term" value="P:cytokine-mediated signaling pathway"/>
    <property type="evidence" value="ECO:0007669"/>
    <property type="project" value="TreeGrafter"/>
</dbReference>
<dbReference type="AlphaFoldDB" id="W5L4P1"/>
<comment type="similarity">
    <text evidence="25">Belongs to the protein kinase superfamily. Tyr protein kinase family. CSF-1/PDGF receptor subfamily.</text>
</comment>
<dbReference type="GO" id="GO:0046872">
    <property type="term" value="F:metal ion binding"/>
    <property type="evidence" value="ECO:0007669"/>
    <property type="project" value="UniProtKB-KW"/>
</dbReference>
<evidence type="ECO:0000256" key="1">
    <source>
        <dbReference type="ARBA" id="ARBA00004251"/>
    </source>
</evidence>
<evidence type="ECO:0000256" key="17">
    <source>
        <dbReference type="ARBA" id="ARBA00023180"/>
    </source>
</evidence>
<dbReference type="Gene3D" id="1.10.510.10">
    <property type="entry name" value="Transferase(Phosphotransferase) domain 1"/>
    <property type="match status" value="1"/>
</dbReference>
<dbReference type="FunFam" id="3.30.200.20:FF:000366">
    <property type="entry name" value="receptor-type tyrosine-protein kinase FLT3"/>
    <property type="match status" value="1"/>
</dbReference>
<dbReference type="InterPro" id="IPR008266">
    <property type="entry name" value="Tyr_kinase_AS"/>
</dbReference>
<dbReference type="Pfam" id="PF13927">
    <property type="entry name" value="Ig_3"/>
    <property type="match status" value="1"/>
</dbReference>
<evidence type="ECO:0000256" key="25">
    <source>
        <dbReference type="RuleBase" id="RU000311"/>
    </source>
</evidence>
<evidence type="ECO:0000256" key="7">
    <source>
        <dbReference type="ARBA" id="ARBA00022729"/>
    </source>
</evidence>
<keyword evidence="4" id="KW-0597">Phosphoprotein</keyword>
<dbReference type="PROSITE" id="PS50835">
    <property type="entry name" value="IG_LIKE"/>
    <property type="match status" value="1"/>
</dbReference>
<dbReference type="InterPro" id="IPR013783">
    <property type="entry name" value="Ig-like_fold"/>
</dbReference>
<feature type="site" description="Important for interaction with phosphotyrosine-binding proteins" evidence="23">
    <location>
        <position position="919"/>
    </location>
</feature>
<evidence type="ECO:0000256" key="16">
    <source>
        <dbReference type="ARBA" id="ARBA00023170"/>
    </source>
</evidence>
<sequence>MQLRQNTLLLVLQWCVLVCSDRLQDGDIQEHRLPCVSNETTVTCSLSEEALKGFQTVRLEVLVGQVAEIHFTPLGNSSGNSTPCFWAQRETVSMLPFQLFTRDRGGVYPAVCSSGSSNHSVNISVHIISPNKGPTIPRIQIIEKQFHTVDFKCVSKGNPKPTIKWYSGDKYINKEKSCTEERNGGEDVVECLLEGFKYQSSNTKCCATNLKGEECSQIYHYDLGHSKQITEASQVLLHPGQSLVLRCTIEPLKHRLKWYFNNTELRGVRSDYFDSKIEYFSIESVKVQDSGKYVCKSEDGKTKSTQVWVLDKDLIDILELKENIIIKETEKDKFCVQVQVRSHPKAQCHWITPNGTKVQCDETQHLWGNSTYKLCNPEPGQYQIQLRSGLKLVTRNMSFCVTDTPKVTIHQHQDQVTCRINSFQPDSLSWNLCPEDADCNSSALWIERLEEHRLYPDSGRFCQKHIVISKPSNELNGHFVRCCLTTLDGQHCSEAHLFKATIYSTRLIVMFSMLVLFLLLVCLNLVYCLRKKKPGYTTQMQMIQMLGPSDNDYTYIDFRDFKYDQRWEFPRENLELGKELGSGAFGMVVQATAYGISKPGVSVQVAVKMLKDKHQAEEKEALMSELKMLTHVGHHTNIVNLLGACTSTGPTYLIFQYCCHGDLLNYLKNNREHFYKCLADAFNKDRFSGLYQNFQRKRNSSQIVQSDDISYMHMSPVMKERDALLSTTDTDVNDELFESEDEELQTLTYDDLLSFSYQVAKGMEFLSSKSCIHRDLAARNVLVTRGRLVKIGDFGLARDIENDSNYVVRGNARLPVKWMAPESIFKGIYTMQSDVWAYGILLWEIFSLGVTPYPGVKVDNTFYTMIERGFKMEQPYYTSESVYKVMCRCWALEPKDRPSFSKLVSFMECQLTDVEEQLYYNTGGQQNSDSIYKNTSVTLELVEMVQEQDACHPSPVDSSSKPETTEEDTVRDEAETNETGTYF</sequence>
<keyword evidence="8" id="KW-0677">Repeat</keyword>
<dbReference type="FunFam" id="1.10.510.10:FF:000426">
    <property type="entry name" value="Receptor-type tyrosine-protein kinase FLT3"/>
    <property type="match status" value="1"/>
</dbReference>
<dbReference type="InterPro" id="IPR000719">
    <property type="entry name" value="Prot_kinase_dom"/>
</dbReference>
<keyword evidence="22" id="KW-0460">Magnesium</keyword>
<dbReference type="InParanoid" id="W5L4P1"/>
<evidence type="ECO:0000256" key="15">
    <source>
        <dbReference type="ARBA" id="ARBA00023157"/>
    </source>
</evidence>
<feature type="binding site" evidence="21">
    <location>
        <begin position="581"/>
        <end position="588"/>
    </location>
    <ligand>
        <name>ATP</name>
        <dbReference type="ChEBI" id="CHEBI:30616"/>
    </ligand>
</feature>
<dbReference type="InterPro" id="IPR050122">
    <property type="entry name" value="RTK"/>
</dbReference>
<evidence type="ECO:0000256" key="5">
    <source>
        <dbReference type="ARBA" id="ARBA00022679"/>
    </source>
</evidence>
<evidence type="ECO:0000256" key="18">
    <source>
        <dbReference type="ARBA" id="ARBA00023319"/>
    </source>
</evidence>
<feature type="transmembrane region" description="Helical" evidence="27">
    <location>
        <begin position="507"/>
        <end position="529"/>
    </location>
</feature>
<keyword evidence="18 25" id="KW-0393">Immunoglobulin domain</keyword>
<keyword evidence="14" id="KW-0829">Tyrosine-protein kinase</keyword>
<dbReference type="GO" id="GO:0005886">
    <property type="term" value="C:plasma membrane"/>
    <property type="evidence" value="ECO:0007669"/>
    <property type="project" value="UniProtKB-SubCell"/>
</dbReference>
<dbReference type="SMART" id="SM00409">
    <property type="entry name" value="IG"/>
    <property type="match status" value="1"/>
</dbReference>
<dbReference type="GO" id="GO:0061515">
    <property type="term" value="P:myeloid cell development"/>
    <property type="evidence" value="ECO:0007669"/>
    <property type="project" value="Ensembl"/>
</dbReference>
<protein>
    <recommendedName>
        <fullName evidence="2">receptor protein-tyrosine kinase</fullName>
        <ecNumber evidence="2">2.7.10.1</ecNumber>
    </recommendedName>
</protein>
<dbReference type="SUPFAM" id="SSF56112">
    <property type="entry name" value="Protein kinase-like (PK-like)"/>
    <property type="match status" value="1"/>
</dbReference>
<evidence type="ECO:0000256" key="26">
    <source>
        <dbReference type="SAM" id="MobiDB-lite"/>
    </source>
</evidence>
<evidence type="ECO:0000259" key="29">
    <source>
        <dbReference type="PROSITE" id="PS50011"/>
    </source>
</evidence>
<dbReference type="SMART" id="SM00408">
    <property type="entry name" value="IGc2"/>
    <property type="match status" value="1"/>
</dbReference>
<dbReference type="GO" id="GO:0019838">
    <property type="term" value="F:growth factor binding"/>
    <property type="evidence" value="ECO:0007669"/>
    <property type="project" value="TreeGrafter"/>
</dbReference>
<dbReference type="InterPro" id="IPR020635">
    <property type="entry name" value="Tyr_kinase_cat_dom"/>
</dbReference>
<keyword evidence="15" id="KW-1015">Disulfide bond</keyword>
<dbReference type="GO" id="GO:0030225">
    <property type="term" value="P:macrophage differentiation"/>
    <property type="evidence" value="ECO:0007669"/>
    <property type="project" value="Ensembl"/>
</dbReference>
<keyword evidence="6 25" id="KW-0812">Transmembrane</keyword>
<evidence type="ECO:0000256" key="4">
    <source>
        <dbReference type="ARBA" id="ARBA00022553"/>
    </source>
</evidence>
<dbReference type="Proteomes" id="UP000018467">
    <property type="component" value="Unassembled WGS sequence"/>
</dbReference>
<dbReference type="InterPro" id="IPR003599">
    <property type="entry name" value="Ig_sub"/>
</dbReference>
<evidence type="ECO:0000313" key="32">
    <source>
        <dbReference type="Proteomes" id="UP000018467"/>
    </source>
</evidence>
<keyword evidence="22" id="KW-0479">Metal-binding</keyword>
<feature type="binding site" evidence="22">
    <location>
        <position position="780"/>
    </location>
    <ligand>
        <name>Mg(2+)</name>
        <dbReference type="ChEBI" id="CHEBI:18420"/>
    </ligand>
</feature>
<dbReference type="PROSITE" id="PS50011">
    <property type="entry name" value="PROTEIN_KINASE_DOM"/>
    <property type="match status" value="1"/>
</dbReference>
<evidence type="ECO:0000256" key="3">
    <source>
        <dbReference type="ARBA" id="ARBA00022475"/>
    </source>
</evidence>
<accession>W5L4P1</accession>
<evidence type="ECO:0000313" key="31">
    <source>
        <dbReference type="Ensembl" id="ENSAMXP00000014803.2"/>
    </source>
</evidence>
<dbReference type="PROSITE" id="PS00109">
    <property type="entry name" value="PROTEIN_KINASE_TYR"/>
    <property type="match status" value="1"/>
</dbReference>
<dbReference type="PANTHER" id="PTHR24416">
    <property type="entry name" value="TYROSINE-PROTEIN KINASE RECEPTOR"/>
    <property type="match status" value="1"/>
</dbReference>
<keyword evidence="11 21" id="KW-0067">ATP-binding</keyword>
<dbReference type="PROSITE" id="PS00240">
    <property type="entry name" value="RECEPTOR_TYR_KIN_III"/>
    <property type="match status" value="1"/>
</dbReference>
<evidence type="ECO:0000256" key="2">
    <source>
        <dbReference type="ARBA" id="ARBA00011902"/>
    </source>
</evidence>
<dbReference type="GeneTree" id="ENSGT00940000167274"/>
<dbReference type="Gene3D" id="2.60.40.10">
    <property type="entry name" value="Immunoglobulins"/>
    <property type="match status" value="2"/>
</dbReference>
<dbReference type="InterPro" id="IPR007110">
    <property type="entry name" value="Ig-like_dom"/>
</dbReference>
<evidence type="ECO:0000256" key="27">
    <source>
        <dbReference type="SAM" id="Phobius"/>
    </source>
</evidence>
<keyword evidence="16 25" id="KW-0675">Receptor</keyword>
<evidence type="ECO:0000256" key="12">
    <source>
        <dbReference type="ARBA" id="ARBA00022989"/>
    </source>
</evidence>
<dbReference type="GO" id="GO:0043235">
    <property type="term" value="C:receptor complex"/>
    <property type="evidence" value="ECO:0007669"/>
    <property type="project" value="TreeGrafter"/>
</dbReference>
<evidence type="ECO:0000256" key="8">
    <source>
        <dbReference type="ARBA" id="ARBA00022737"/>
    </source>
</evidence>
<comment type="subcellular location">
    <subcellularLocation>
        <location evidence="1">Cell membrane</location>
        <topology evidence="1">Single-pass type I membrane protein</topology>
    </subcellularLocation>
    <subcellularLocation>
        <location evidence="25">Membrane</location>
        <topology evidence="25">Single-pass type I membrane protein</topology>
    </subcellularLocation>
</comment>
<evidence type="ECO:0000256" key="14">
    <source>
        <dbReference type="ARBA" id="ARBA00023137"/>
    </source>
</evidence>
<keyword evidence="9 21" id="KW-0547">Nucleotide-binding</keyword>
<reference evidence="31" key="3">
    <citation type="submission" date="2025-08" db="UniProtKB">
        <authorList>
            <consortium name="Ensembl"/>
        </authorList>
    </citation>
    <scope>IDENTIFICATION</scope>
</reference>
<feature type="chain" id="PRO_5017222580" description="receptor protein-tyrosine kinase" evidence="28">
    <location>
        <begin position="21"/>
        <end position="983"/>
    </location>
</feature>
<evidence type="ECO:0000256" key="22">
    <source>
        <dbReference type="PIRSR" id="PIRSR000615-3"/>
    </source>
</evidence>
<reference evidence="32" key="1">
    <citation type="submission" date="2013-03" db="EMBL/GenBank/DDBJ databases">
        <authorList>
            <person name="Jeffery W."/>
            <person name="Warren W."/>
            <person name="Wilson R.K."/>
        </authorList>
    </citation>
    <scope>NUCLEOTIDE SEQUENCE</scope>
    <source>
        <strain evidence="32">female</strain>
    </source>
</reference>
<evidence type="ECO:0000256" key="20">
    <source>
        <dbReference type="PIRSR" id="PIRSR000615-1"/>
    </source>
</evidence>
<keyword evidence="17" id="KW-0325">Glycoprotein</keyword>
<dbReference type="InterPro" id="IPR011009">
    <property type="entry name" value="Kinase-like_dom_sf"/>
</dbReference>
<feature type="binding site" evidence="22">
    <location>
        <position position="793"/>
    </location>
    <ligand>
        <name>Mg(2+)</name>
        <dbReference type="ChEBI" id="CHEBI:18420"/>
    </ligand>
</feature>
<reference evidence="32" key="2">
    <citation type="journal article" date="2014" name="Nat. Commun.">
        <title>The cavefish genome reveals candidate genes for eye loss.</title>
        <authorList>
            <person name="McGaugh S.E."/>
            <person name="Gross J.B."/>
            <person name="Aken B."/>
            <person name="Blin M."/>
            <person name="Borowsky R."/>
            <person name="Chalopin D."/>
            <person name="Hinaux H."/>
            <person name="Jeffery W.R."/>
            <person name="Keene A."/>
            <person name="Ma L."/>
            <person name="Minx P."/>
            <person name="Murphy D."/>
            <person name="O'Quin K.E."/>
            <person name="Retaux S."/>
            <person name="Rohner N."/>
            <person name="Searle S.M."/>
            <person name="Stahl B.A."/>
            <person name="Tabin C."/>
            <person name="Volff J.N."/>
            <person name="Yoshizawa M."/>
            <person name="Warren W.C."/>
        </authorList>
    </citation>
    <scope>NUCLEOTIDE SEQUENCE [LARGE SCALE GENOMIC DNA]</scope>
    <source>
        <strain evidence="32">female</strain>
    </source>
</reference>
<feature type="binding site" evidence="22">
    <location>
        <position position="553"/>
    </location>
    <ligand>
        <name>Mg(2+)</name>
        <dbReference type="ChEBI" id="CHEBI:18420"/>
    </ligand>
</feature>
<dbReference type="InterPro" id="IPR001824">
    <property type="entry name" value="Tyr_kinase_rcpt_3_CS"/>
</dbReference>
<evidence type="ECO:0000256" key="9">
    <source>
        <dbReference type="ARBA" id="ARBA00022741"/>
    </source>
</evidence>
<dbReference type="InterPro" id="IPR036179">
    <property type="entry name" value="Ig-like_dom_sf"/>
</dbReference>
<evidence type="ECO:0000259" key="30">
    <source>
        <dbReference type="PROSITE" id="PS50835"/>
    </source>
</evidence>
<reference evidence="31" key="4">
    <citation type="submission" date="2025-09" db="UniProtKB">
        <authorList>
            <consortium name="Ensembl"/>
        </authorList>
    </citation>
    <scope>IDENTIFICATION</scope>
</reference>
<dbReference type="Ensembl" id="ENSAMXT00000014803.2">
    <property type="protein sequence ID" value="ENSAMXP00000014803.2"/>
    <property type="gene ID" value="ENSAMXG00000014377.2"/>
</dbReference>
<dbReference type="SUPFAM" id="SSF48726">
    <property type="entry name" value="Immunoglobulin"/>
    <property type="match status" value="1"/>
</dbReference>
<dbReference type="Gene3D" id="3.30.200.20">
    <property type="entry name" value="Phosphorylase Kinase, domain 1"/>
    <property type="match status" value="1"/>
</dbReference>
<dbReference type="FunCoup" id="W5L4P1">
    <property type="interactions" value="884"/>
</dbReference>
<dbReference type="GO" id="GO:0005524">
    <property type="term" value="F:ATP binding"/>
    <property type="evidence" value="ECO:0007669"/>
    <property type="project" value="UniProtKB-UniRule"/>
</dbReference>
<keyword evidence="5" id="KW-0808">Transferase</keyword>
<dbReference type="Bgee" id="ENSAMXG00000014377">
    <property type="expression patterns" value="Expressed in bone element and 14 other cell types or tissues"/>
</dbReference>
<feature type="domain" description="Protein kinase" evidence="29">
    <location>
        <begin position="574"/>
        <end position="920"/>
    </location>
</feature>
<dbReference type="InterPro" id="IPR017441">
    <property type="entry name" value="Protein_kinase_ATP_BS"/>
</dbReference>
<evidence type="ECO:0000256" key="28">
    <source>
        <dbReference type="SAM" id="SignalP"/>
    </source>
</evidence>
<keyword evidence="13 27" id="KW-0472">Membrane</keyword>
<keyword evidence="3" id="KW-1003">Cell membrane</keyword>
<keyword evidence="10" id="KW-0418">Kinase</keyword>
<evidence type="ECO:0000256" key="24">
    <source>
        <dbReference type="PROSITE-ProRule" id="PRU10141"/>
    </source>
</evidence>
<evidence type="ECO:0000256" key="23">
    <source>
        <dbReference type="PIRSR" id="PIRSR000615-4"/>
    </source>
</evidence>